<dbReference type="SUPFAM" id="SSF53098">
    <property type="entry name" value="Ribonuclease H-like"/>
    <property type="match status" value="1"/>
</dbReference>
<name>A0A369K7T7_HYPMA</name>
<keyword evidence="2" id="KW-0479">Metal-binding</keyword>
<dbReference type="GO" id="GO:0008270">
    <property type="term" value="F:zinc ion binding"/>
    <property type="evidence" value="ECO:0007669"/>
    <property type="project" value="UniProtKB-KW"/>
</dbReference>
<reference evidence="7" key="1">
    <citation type="submission" date="2018-04" db="EMBL/GenBank/DDBJ databases">
        <title>Whole genome sequencing of Hypsizygus marmoreus.</title>
        <authorList>
            <person name="Choi I.-G."/>
            <person name="Min B."/>
            <person name="Kim J.-G."/>
            <person name="Kim S."/>
            <person name="Oh Y.-L."/>
            <person name="Kong W.-S."/>
            <person name="Park H."/>
            <person name="Jeong J."/>
            <person name="Song E.-S."/>
        </authorList>
    </citation>
    <scope>NUCLEOTIDE SEQUENCE [LARGE SCALE GENOMIC DNA]</scope>
    <source>
        <strain evidence="7">51987-8</strain>
    </source>
</reference>
<dbReference type="AlphaFoldDB" id="A0A369K7T7"/>
<dbReference type="InterPro" id="IPR052035">
    <property type="entry name" value="ZnF_BED_domain_contain"/>
</dbReference>
<keyword evidence="3" id="KW-0863">Zinc-finger</keyword>
<dbReference type="EMBL" id="LUEZ02000004">
    <property type="protein sequence ID" value="RDB30671.1"/>
    <property type="molecule type" value="Genomic_DNA"/>
</dbReference>
<dbReference type="InterPro" id="IPR012337">
    <property type="entry name" value="RNaseH-like_sf"/>
</dbReference>
<evidence type="ECO:0000256" key="2">
    <source>
        <dbReference type="ARBA" id="ARBA00022723"/>
    </source>
</evidence>
<evidence type="ECO:0000313" key="7">
    <source>
        <dbReference type="EMBL" id="RDB30671.1"/>
    </source>
</evidence>
<dbReference type="PANTHER" id="PTHR46481:SF10">
    <property type="entry name" value="ZINC FINGER BED DOMAIN-CONTAINING PROTEIN 39"/>
    <property type="match status" value="1"/>
</dbReference>
<feature type="domain" description="HAT C-terminal dimerisation" evidence="6">
    <location>
        <begin position="31"/>
        <end position="77"/>
    </location>
</feature>
<protein>
    <recommendedName>
        <fullName evidence="6">HAT C-terminal dimerisation domain-containing protein</fullName>
    </recommendedName>
</protein>
<gene>
    <name evidence="7" type="ORF">Hypma_005716</name>
</gene>
<dbReference type="PANTHER" id="PTHR46481">
    <property type="entry name" value="ZINC FINGER BED DOMAIN-CONTAINING PROTEIN 4"/>
    <property type="match status" value="1"/>
</dbReference>
<dbReference type="GO" id="GO:0005634">
    <property type="term" value="C:nucleus"/>
    <property type="evidence" value="ECO:0007669"/>
    <property type="project" value="UniProtKB-SubCell"/>
</dbReference>
<comment type="subcellular location">
    <subcellularLocation>
        <location evidence="1">Nucleus</location>
    </subcellularLocation>
</comment>
<accession>A0A369K7T7</accession>
<keyword evidence="5" id="KW-0539">Nucleus</keyword>
<comment type="caution">
    <text evidence="7">The sequence shown here is derived from an EMBL/GenBank/DDBJ whole genome shotgun (WGS) entry which is preliminary data.</text>
</comment>
<evidence type="ECO:0000256" key="1">
    <source>
        <dbReference type="ARBA" id="ARBA00004123"/>
    </source>
</evidence>
<dbReference type="GO" id="GO:0046983">
    <property type="term" value="F:protein dimerization activity"/>
    <property type="evidence" value="ECO:0007669"/>
    <property type="project" value="InterPro"/>
</dbReference>
<proteinExistence type="predicted"/>
<evidence type="ECO:0000256" key="3">
    <source>
        <dbReference type="ARBA" id="ARBA00022771"/>
    </source>
</evidence>
<dbReference type="OrthoDB" id="3264316at2759"/>
<keyword evidence="8" id="KW-1185">Reference proteome</keyword>
<evidence type="ECO:0000313" key="8">
    <source>
        <dbReference type="Proteomes" id="UP000076154"/>
    </source>
</evidence>
<dbReference type="InParanoid" id="A0A369K7T7"/>
<dbReference type="STRING" id="39966.A0A369K7T7"/>
<keyword evidence="4" id="KW-0862">Zinc</keyword>
<evidence type="ECO:0000259" key="6">
    <source>
        <dbReference type="Pfam" id="PF05699"/>
    </source>
</evidence>
<sequence>MVEVDDLAATTHVKSELERFLVAKMTHGEGDANNPLLWWKIHERDFPTVAKIAWDFLAIPGTSVSSRHFCAELRSSLKAKTIMQALLTKVWIKAGLLKI</sequence>
<dbReference type="Pfam" id="PF05699">
    <property type="entry name" value="Dimer_Tnp_hAT"/>
    <property type="match status" value="1"/>
</dbReference>
<evidence type="ECO:0000256" key="4">
    <source>
        <dbReference type="ARBA" id="ARBA00022833"/>
    </source>
</evidence>
<dbReference type="InterPro" id="IPR008906">
    <property type="entry name" value="HATC_C_dom"/>
</dbReference>
<evidence type="ECO:0000256" key="5">
    <source>
        <dbReference type="ARBA" id="ARBA00023242"/>
    </source>
</evidence>
<organism evidence="7 8">
    <name type="scientific">Hypsizygus marmoreus</name>
    <name type="common">White beech mushroom</name>
    <name type="synonym">Agaricus marmoreus</name>
    <dbReference type="NCBI Taxonomy" id="39966"/>
    <lineage>
        <taxon>Eukaryota</taxon>
        <taxon>Fungi</taxon>
        <taxon>Dikarya</taxon>
        <taxon>Basidiomycota</taxon>
        <taxon>Agaricomycotina</taxon>
        <taxon>Agaricomycetes</taxon>
        <taxon>Agaricomycetidae</taxon>
        <taxon>Agaricales</taxon>
        <taxon>Tricholomatineae</taxon>
        <taxon>Lyophyllaceae</taxon>
        <taxon>Hypsizygus</taxon>
    </lineage>
</organism>
<dbReference type="Proteomes" id="UP000076154">
    <property type="component" value="Unassembled WGS sequence"/>
</dbReference>